<dbReference type="PANTHER" id="PTHR38681:SF1">
    <property type="entry name" value="RETROVIRUS-RELATED POL POLYPROTEIN FROM TRANSPOSON 412-LIKE PROTEIN"/>
    <property type="match status" value="1"/>
</dbReference>
<feature type="non-terminal residue" evidence="1">
    <location>
        <position position="476"/>
    </location>
</feature>
<dbReference type="PANTHER" id="PTHR38681">
    <property type="entry name" value="RETROVIRUS-RELATED POL POLYPROTEIN FROM TRANSPOSON 412-LIKE PROTEIN-RELATED"/>
    <property type="match status" value="1"/>
</dbReference>
<gene>
    <name evidence="1" type="primary">AVEN_113473_1</name>
    <name evidence="1" type="ORF">TNIN_152461</name>
</gene>
<name>A0A8X6XGG2_9ARAC</name>
<evidence type="ECO:0000313" key="2">
    <source>
        <dbReference type="Proteomes" id="UP000886998"/>
    </source>
</evidence>
<dbReference type="Proteomes" id="UP000886998">
    <property type="component" value="Unassembled WGS sequence"/>
</dbReference>
<keyword evidence="2" id="KW-1185">Reference proteome</keyword>
<reference evidence="1" key="1">
    <citation type="submission" date="2020-08" db="EMBL/GenBank/DDBJ databases">
        <title>Multicomponent nature underlies the extraordinary mechanical properties of spider dragline silk.</title>
        <authorList>
            <person name="Kono N."/>
            <person name="Nakamura H."/>
            <person name="Mori M."/>
            <person name="Yoshida Y."/>
            <person name="Ohtoshi R."/>
            <person name="Malay A.D."/>
            <person name="Moran D.A.P."/>
            <person name="Tomita M."/>
            <person name="Numata K."/>
            <person name="Arakawa K."/>
        </authorList>
    </citation>
    <scope>NUCLEOTIDE SEQUENCE</scope>
</reference>
<accession>A0A8X6XGG2</accession>
<evidence type="ECO:0000313" key="1">
    <source>
        <dbReference type="EMBL" id="GFY52641.1"/>
    </source>
</evidence>
<dbReference type="OrthoDB" id="6437939at2759"/>
<organism evidence="1 2">
    <name type="scientific">Trichonephila inaurata madagascariensis</name>
    <dbReference type="NCBI Taxonomy" id="2747483"/>
    <lineage>
        <taxon>Eukaryota</taxon>
        <taxon>Metazoa</taxon>
        <taxon>Ecdysozoa</taxon>
        <taxon>Arthropoda</taxon>
        <taxon>Chelicerata</taxon>
        <taxon>Arachnida</taxon>
        <taxon>Araneae</taxon>
        <taxon>Araneomorphae</taxon>
        <taxon>Entelegynae</taxon>
        <taxon>Araneoidea</taxon>
        <taxon>Nephilidae</taxon>
        <taxon>Trichonephila</taxon>
        <taxon>Trichonephila inaurata</taxon>
    </lineage>
</organism>
<protein>
    <submittedName>
        <fullName evidence="1">Uncharacterized protein</fullName>
    </submittedName>
</protein>
<dbReference type="EMBL" id="BMAV01008789">
    <property type="protein sequence ID" value="GFY52641.1"/>
    <property type="molecule type" value="Genomic_DNA"/>
</dbReference>
<sequence length="476" mass="54666">MCYENESWTRSLPIILLGLRTIWRADFEATPAELLYGESIRLPCDFFEDTLFQPQSEFVQTLKATIKDFKPVPFSYHSKQKPFVFKDLKDCSHVCIKQNDCGFVDLVILFRESEASQSINQPYSVRSLLEREMHVVLTGKKTKEVSLISPFLECRTKNSASLFCLLSHHSLTGCLQSRTSILIHFIQNDQSILTNIHHLIENEEITCLAMDESKIGENQVGSSKDFSQNELHITDENTLQNSDFFKLFLETRETTWFTFLSKLRISEVKNIKRHFTGNQLNSKSLSCGTLKCQEASSFLNGSATEVQQKKVNSTDLNPKPCVKECELKTSQENHQSFLCHSHKLDASSFECSNKVDEKVTSYISSAKERKCTKQFCKSWEFSQGHFSSTSLEKISDPRLDPVIKRKSDILKEIPLKRVKWNKTSNTKPSSCSKDLNQNKKVYSTKSYKNKNVYSSMSYQNRNVYSSMSSQNKNVYS</sequence>
<dbReference type="AlphaFoldDB" id="A0A8X6XGG2"/>
<proteinExistence type="predicted"/>
<comment type="caution">
    <text evidence="1">The sequence shown here is derived from an EMBL/GenBank/DDBJ whole genome shotgun (WGS) entry which is preliminary data.</text>
</comment>